<dbReference type="EMBL" id="JAGFNK010000058">
    <property type="protein sequence ID" value="KAI9509673.1"/>
    <property type="molecule type" value="Genomic_DNA"/>
</dbReference>
<organism evidence="1 2">
    <name type="scientific">Russula earlei</name>
    <dbReference type="NCBI Taxonomy" id="71964"/>
    <lineage>
        <taxon>Eukaryota</taxon>
        <taxon>Fungi</taxon>
        <taxon>Dikarya</taxon>
        <taxon>Basidiomycota</taxon>
        <taxon>Agaricomycotina</taxon>
        <taxon>Agaricomycetes</taxon>
        <taxon>Russulales</taxon>
        <taxon>Russulaceae</taxon>
        <taxon>Russula</taxon>
    </lineage>
</organism>
<proteinExistence type="predicted"/>
<sequence>MLKSISRLSLVPLTRGSPAITSSILRRLLSSEARAKIQKAIDASPVVLFMKGTPELPQCGFSRAVIQVLDLHGVPPEKMRTYNVLEDLELRSGIKEFSEWPTVPQLYIQSEFVGGCDIVLGMHQSGELEELLAKHNIIPKADEETAAQATSS</sequence>
<keyword evidence="2" id="KW-1185">Reference proteome</keyword>
<accession>A0ACC0UD82</accession>
<reference evidence="1" key="1">
    <citation type="submission" date="2021-03" db="EMBL/GenBank/DDBJ databases">
        <title>Evolutionary priming and transition to the ectomycorrhizal habit in an iconic lineage of mushroom-forming fungi: is preadaptation a requirement?</title>
        <authorList>
            <consortium name="DOE Joint Genome Institute"/>
            <person name="Looney B.P."/>
            <person name="Miyauchi S."/>
            <person name="Morin E."/>
            <person name="Drula E."/>
            <person name="Courty P.E."/>
            <person name="Chicoki N."/>
            <person name="Fauchery L."/>
            <person name="Kohler A."/>
            <person name="Kuo A."/>
            <person name="LaButti K."/>
            <person name="Pangilinan J."/>
            <person name="Lipzen A."/>
            <person name="Riley R."/>
            <person name="Andreopoulos W."/>
            <person name="He G."/>
            <person name="Johnson J."/>
            <person name="Barry K.W."/>
            <person name="Grigoriev I.V."/>
            <person name="Nagy L."/>
            <person name="Hibbett D."/>
            <person name="Henrissat B."/>
            <person name="Matheny P.B."/>
            <person name="Labbe J."/>
            <person name="Martin A.F."/>
        </authorList>
    </citation>
    <scope>NUCLEOTIDE SEQUENCE</scope>
    <source>
        <strain evidence="1">BPL698</strain>
    </source>
</reference>
<gene>
    <name evidence="1" type="ORF">F5148DRAFT_1185730</name>
</gene>
<evidence type="ECO:0000313" key="1">
    <source>
        <dbReference type="EMBL" id="KAI9509673.1"/>
    </source>
</evidence>
<protein>
    <submittedName>
        <fullName evidence="1">Thioredoxin-like protein</fullName>
    </submittedName>
</protein>
<dbReference type="Proteomes" id="UP001207468">
    <property type="component" value="Unassembled WGS sequence"/>
</dbReference>
<evidence type="ECO:0000313" key="2">
    <source>
        <dbReference type="Proteomes" id="UP001207468"/>
    </source>
</evidence>
<comment type="caution">
    <text evidence="1">The sequence shown here is derived from an EMBL/GenBank/DDBJ whole genome shotgun (WGS) entry which is preliminary data.</text>
</comment>
<name>A0ACC0UD82_9AGAM</name>